<protein>
    <submittedName>
        <fullName evidence="2">Uncharacterized protein</fullName>
    </submittedName>
</protein>
<feature type="transmembrane region" description="Helical" evidence="1">
    <location>
        <begin position="172"/>
        <end position="193"/>
    </location>
</feature>
<keyword evidence="1" id="KW-0472">Membrane</keyword>
<name>A0A7S4BEL8_CHRCT</name>
<evidence type="ECO:0000256" key="1">
    <source>
        <dbReference type="SAM" id="Phobius"/>
    </source>
</evidence>
<proteinExistence type="predicted"/>
<keyword evidence="1" id="KW-0812">Transmembrane</keyword>
<accession>A0A7S4BEL8</accession>
<gene>
    <name evidence="2" type="ORF">PCAR00345_LOCUS16167</name>
</gene>
<keyword evidence="1" id="KW-1133">Transmembrane helix</keyword>
<dbReference type="EMBL" id="HBIZ01025553">
    <property type="protein sequence ID" value="CAE0763555.1"/>
    <property type="molecule type" value="Transcribed_RNA"/>
</dbReference>
<evidence type="ECO:0000313" key="2">
    <source>
        <dbReference type="EMBL" id="CAE0763555.1"/>
    </source>
</evidence>
<reference evidence="2" key="1">
    <citation type="submission" date="2021-01" db="EMBL/GenBank/DDBJ databases">
        <authorList>
            <person name="Corre E."/>
            <person name="Pelletier E."/>
            <person name="Niang G."/>
            <person name="Scheremetjew M."/>
            <person name="Finn R."/>
            <person name="Kale V."/>
            <person name="Holt S."/>
            <person name="Cochrane G."/>
            <person name="Meng A."/>
            <person name="Brown T."/>
            <person name="Cohen L."/>
        </authorList>
    </citation>
    <scope>NUCLEOTIDE SEQUENCE</scope>
    <source>
        <strain evidence="2">CCMP645</strain>
    </source>
</reference>
<dbReference type="AlphaFoldDB" id="A0A7S4BEL8"/>
<organism evidence="2">
    <name type="scientific">Chrysotila carterae</name>
    <name type="common">Marine alga</name>
    <name type="synonym">Syracosphaera carterae</name>
    <dbReference type="NCBI Taxonomy" id="13221"/>
    <lineage>
        <taxon>Eukaryota</taxon>
        <taxon>Haptista</taxon>
        <taxon>Haptophyta</taxon>
        <taxon>Prymnesiophyceae</taxon>
        <taxon>Isochrysidales</taxon>
        <taxon>Isochrysidaceae</taxon>
        <taxon>Chrysotila</taxon>
    </lineage>
</organism>
<sequence>MPISIGYEFHPLALPFHRPQHTPSTLPYAQSRFCRASTQQRSGCPLLHPFGIRPFCTPMAFPPRLFLGQRSETPPFDLKFTPLKFPFILHIVLSATSSRLLTQSQTSTIPIARPLRALSLHCATSPCSAPCAVMIAPRADFVTRQSGRRLSETDLEKFGQAKQGLNDSTINAFIATLIIFPLAALLLAAKIFGPPALFNFPTS</sequence>